<proteinExistence type="predicted"/>
<accession>A0A5J4S8G4</accession>
<keyword evidence="1" id="KW-0472">Membrane</keyword>
<dbReference type="AlphaFoldDB" id="A0A5J4S8G4"/>
<organism evidence="2">
    <name type="scientific">termite gut metagenome</name>
    <dbReference type="NCBI Taxonomy" id="433724"/>
    <lineage>
        <taxon>unclassified sequences</taxon>
        <taxon>metagenomes</taxon>
        <taxon>organismal metagenomes</taxon>
    </lineage>
</organism>
<name>A0A5J4S8G4_9ZZZZ</name>
<sequence>MSVYFDLKVRIYYKFTELSLLVLFVISLTMIKTDETICFWFDAINNTGDLE</sequence>
<evidence type="ECO:0000256" key="1">
    <source>
        <dbReference type="SAM" id="Phobius"/>
    </source>
</evidence>
<reference evidence="2" key="1">
    <citation type="submission" date="2019-03" db="EMBL/GenBank/DDBJ databases">
        <title>Single cell metagenomics reveals metabolic interactions within the superorganism composed of flagellate Streblomastix strix and complex community of Bacteroidetes bacteria on its surface.</title>
        <authorList>
            <person name="Treitli S.C."/>
            <person name="Kolisko M."/>
            <person name="Husnik F."/>
            <person name="Keeling P."/>
            <person name="Hampl V."/>
        </authorList>
    </citation>
    <scope>NUCLEOTIDE SEQUENCE</scope>
    <source>
        <strain evidence="2">STM</strain>
    </source>
</reference>
<comment type="caution">
    <text evidence="2">The sequence shown here is derived from an EMBL/GenBank/DDBJ whole genome shotgun (WGS) entry which is preliminary data.</text>
</comment>
<feature type="transmembrane region" description="Helical" evidence="1">
    <location>
        <begin position="12"/>
        <end position="31"/>
    </location>
</feature>
<evidence type="ECO:0000313" key="2">
    <source>
        <dbReference type="EMBL" id="KAA6342002.1"/>
    </source>
</evidence>
<gene>
    <name evidence="2" type="ORF">EZS27_010235</name>
</gene>
<keyword evidence="1" id="KW-0812">Transmembrane</keyword>
<keyword evidence="1" id="KW-1133">Transmembrane helix</keyword>
<dbReference type="EMBL" id="SNRY01000351">
    <property type="protein sequence ID" value="KAA6342002.1"/>
    <property type="molecule type" value="Genomic_DNA"/>
</dbReference>
<protein>
    <submittedName>
        <fullName evidence="2">Uncharacterized protein</fullName>
    </submittedName>
</protein>